<keyword evidence="3 4" id="KW-0440">LIM domain</keyword>
<dbReference type="CDD" id="cd08368">
    <property type="entry name" value="LIM"/>
    <property type="match status" value="3"/>
</dbReference>
<dbReference type="GO" id="GO:0030695">
    <property type="term" value="F:GTPase regulator activity"/>
    <property type="evidence" value="ECO:0007669"/>
    <property type="project" value="UniProtKB-ARBA"/>
</dbReference>
<dbReference type="Proteomes" id="UP000001072">
    <property type="component" value="Unassembled WGS sequence"/>
</dbReference>
<dbReference type="InterPro" id="IPR001781">
    <property type="entry name" value="Znf_LIM"/>
</dbReference>
<dbReference type="GO" id="GO:0051371">
    <property type="term" value="F:muscle alpha-actinin binding"/>
    <property type="evidence" value="ECO:0007669"/>
    <property type="project" value="TreeGrafter"/>
</dbReference>
<accession>F4S1F5</accession>
<dbReference type="GeneID" id="18926090"/>
<feature type="compositionally biased region" description="Polar residues" evidence="5">
    <location>
        <begin position="161"/>
        <end position="171"/>
    </location>
</feature>
<dbReference type="GO" id="GO:0001725">
    <property type="term" value="C:stress fiber"/>
    <property type="evidence" value="ECO:0007669"/>
    <property type="project" value="TreeGrafter"/>
</dbReference>
<evidence type="ECO:0000256" key="4">
    <source>
        <dbReference type="PROSITE-ProRule" id="PRU00125"/>
    </source>
</evidence>
<dbReference type="Gene3D" id="2.10.110.10">
    <property type="entry name" value="Cysteine Rich Protein"/>
    <property type="match status" value="3"/>
</dbReference>
<organism evidence="8">
    <name type="scientific">Melampsora larici-populina (strain 98AG31 / pathotype 3-4-7)</name>
    <name type="common">Poplar leaf rust fungus</name>
    <dbReference type="NCBI Taxonomy" id="747676"/>
    <lineage>
        <taxon>Eukaryota</taxon>
        <taxon>Fungi</taxon>
        <taxon>Dikarya</taxon>
        <taxon>Basidiomycota</taxon>
        <taxon>Pucciniomycotina</taxon>
        <taxon>Pucciniomycetes</taxon>
        <taxon>Pucciniales</taxon>
        <taxon>Melampsoraceae</taxon>
        <taxon>Melampsora</taxon>
    </lineage>
</organism>
<dbReference type="HOGENOM" id="CLU_018146_0_0_1"/>
<evidence type="ECO:0000313" key="7">
    <source>
        <dbReference type="EMBL" id="EGG01555.1"/>
    </source>
</evidence>
<feature type="region of interest" description="Disordered" evidence="5">
    <location>
        <begin position="1"/>
        <end position="286"/>
    </location>
</feature>
<evidence type="ECO:0000256" key="3">
    <source>
        <dbReference type="ARBA" id="ARBA00023038"/>
    </source>
</evidence>
<dbReference type="RefSeq" id="XP_007415146.1">
    <property type="nucleotide sequence ID" value="XM_007415084.1"/>
</dbReference>
<feature type="compositionally biased region" description="Low complexity" evidence="5">
    <location>
        <begin position="147"/>
        <end position="160"/>
    </location>
</feature>
<feature type="compositionally biased region" description="Pro residues" evidence="5">
    <location>
        <begin position="137"/>
        <end position="146"/>
    </location>
</feature>
<dbReference type="GO" id="GO:0030036">
    <property type="term" value="P:actin cytoskeleton organization"/>
    <property type="evidence" value="ECO:0007669"/>
    <property type="project" value="TreeGrafter"/>
</dbReference>
<feature type="compositionally biased region" description="Polar residues" evidence="5">
    <location>
        <begin position="181"/>
        <end position="218"/>
    </location>
</feature>
<dbReference type="AlphaFoldDB" id="F4S1F5"/>
<evidence type="ECO:0000313" key="8">
    <source>
        <dbReference type="Proteomes" id="UP000001072"/>
    </source>
</evidence>
<evidence type="ECO:0000256" key="2">
    <source>
        <dbReference type="ARBA" id="ARBA00022833"/>
    </source>
</evidence>
<feature type="region of interest" description="Disordered" evidence="5">
    <location>
        <begin position="305"/>
        <end position="395"/>
    </location>
</feature>
<name>F4S1F5_MELLP</name>
<proteinExistence type="predicted"/>
<dbReference type="SUPFAM" id="SSF57716">
    <property type="entry name" value="Glucocorticoid receptor-like (DNA-binding domain)"/>
    <property type="match status" value="4"/>
</dbReference>
<feature type="compositionally biased region" description="Polar residues" evidence="5">
    <location>
        <begin position="350"/>
        <end position="360"/>
    </location>
</feature>
<feature type="compositionally biased region" description="Polar residues" evidence="5">
    <location>
        <begin position="250"/>
        <end position="267"/>
    </location>
</feature>
<dbReference type="PANTHER" id="PTHR24214:SF38">
    <property type="entry name" value="PDZ AND LIM DOMAIN PROTEIN ZASP-RELATED"/>
    <property type="match status" value="1"/>
</dbReference>
<protein>
    <recommendedName>
        <fullName evidence="6">LIM zinc-binding domain-containing protein</fullName>
    </recommendedName>
</protein>
<dbReference type="PROSITE" id="PS00478">
    <property type="entry name" value="LIM_DOMAIN_1"/>
    <property type="match status" value="2"/>
</dbReference>
<keyword evidence="2 4" id="KW-0862">Zinc</keyword>
<feature type="compositionally biased region" description="Polar residues" evidence="5">
    <location>
        <begin position="226"/>
        <end position="237"/>
    </location>
</feature>
<dbReference type="KEGG" id="mlr:MELLADRAFT_117772"/>
<sequence length="622" mass="69606">MSRTPRTDESTSYYQPITTATRQSSIKRPLPPVPPISSSYHQHQPHQQHPYPYPQTSNHFQPNQFHPQPQHFQSQTQFQPYPYYQQPQSQWSQTPIRNPSSQAPPLPPPPTPQQVPKSLPSHPIPINSISQETFEQPPNPYYPTPFPISSHSHPSINPLSRTLSTNHSSHFSPKRNLPNLPLSSHTNPSIAINPISSNQTQDGSYHSTSNRITRTGSLQGARPLPNQETVHQPLITTPSKPLPAPPSDPNVQRTYQETPSTFSNLVQPSRPASKPTPEPFEITISSNPELTVVPSVPVLKIEGIDEESEDESINQSQPTITLSSTPEPGTNSVPVPIIVTTEEEDDSSTNRESNPSNSKARPTPVPLLVTEPSPSSPTSVPVPTSQVSDPTSSTEPNQLQSLFCGGCHQLIAGRIVNALNQRWHPDCFKCEHCLMVLEHVAFYEHQGKAYCGVDYDEFFSLKCHHCNTSITDESYVTLDEPNLIGSPRHYHQLHLFCAECGDPFLDPKSLEESSRISKRSLPPQPQQPNQSTVKKMIEPNPFVLHKGYPYCESCHLKLHKPKCFGCKTSMVGDIINAMGKQWHEDCFVCKDCKKPFLNGMFFLFQSNPFCEPCYSVQLKQTF</sequence>
<feature type="compositionally biased region" description="Low complexity" evidence="5">
    <location>
        <begin position="37"/>
        <end position="50"/>
    </location>
</feature>
<gene>
    <name evidence="7" type="ORF">MELLADRAFT_117772</name>
</gene>
<feature type="compositionally biased region" description="Polar residues" evidence="5">
    <location>
        <begin position="127"/>
        <end position="136"/>
    </location>
</feature>
<feature type="compositionally biased region" description="Low complexity" evidence="5">
    <location>
        <begin position="366"/>
        <end position="394"/>
    </location>
</feature>
<dbReference type="InterPro" id="IPR050604">
    <property type="entry name" value="PDZ-LIM_domain"/>
</dbReference>
<evidence type="ECO:0000259" key="6">
    <source>
        <dbReference type="PROSITE" id="PS50023"/>
    </source>
</evidence>
<feature type="compositionally biased region" description="Low complexity" evidence="5">
    <location>
        <begin position="59"/>
        <end position="101"/>
    </location>
</feature>
<dbReference type="SMART" id="SM00132">
    <property type="entry name" value="LIM"/>
    <property type="match status" value="2"/>
</dbReference>
<keyword evidence="8" id="KW-1185">Reference proteome</keyword>
<evidence type="ECO:0000256" key="1">
    <source>
        <dbReference type="ARBA" id="ARBA00022723"/>
    </source>
</evidence>
<feature type="compositionally biased region" description="Pro residues" evidence="5">
    <location>
        <begin position="102"/>
        <end position="113"/>
    </location>
</feature>
<dbReference type="GO" id="GO:0031941">
    <property type="term" value="C:filamentous actin"/>
    <property type="evidence" value="ECO:0007669"/>
    <property type="project" value="TreeGrafter"/>
</dbReference>
<feature type="domain" description="LIM zinc-binding" evidence="6">
    <location>
        <begin position="561"/>
        <end position="620"/>
    </location>
</feature>
<dbReference type="GO" id="GO:0003779">
    <property type="term" value="F:actin binding"/>
    <property type="evidence" value="ECO:0007669"/>
    <property type="project" value="TreeGrafter"/>
</dbReference>
<dbReference type="PANTHER" id="PTHR24214">
    <property type="entry name" value="PDZ AND LIM DOMAIN PROTEIN ZASP"/>
    <property type="match status" value="1"/>
</dbReference>
<dbReference type="VEuPathDB" id="FungiDB:MELLADRAFT_117772"/>
<dbReference type="OrthoDB" id="15567at2759"/>
<dbReference type="eggNOG" id="KOG1703">
    <property type="taxonomic scope" value="Eukaryota"/>
</dbReference>
<keyword evidence="1 4" id="KW-0479">Metal-binding</keyword>
<feature type="compositionally biased region" description="Polar residues" evidence="5">
    <location>
        <begin position="314"/>
        <end position="333"/>
    </location>
</feature>
<dbReference type="Pfam" id="PF00412">
    <property type="entry name" value="LIM"/>
    <property type="match status" value="2"/>
</dbReference>
<dbReference type="EMBL" id="GL883137">
    <property type="protein sequence ID" value="EGG01555.1"/>
    <property type="molecule type" value="Genomic_DNA"/>
</dbReference>
<dbReference type="GO" id="GO:0046872">
    <property type="term" value="F:metal ion binding"/>
    <property type="evidence" value="ECO:0007669"/>
    <property type="project" value="UniProtKB-KW"/>
</dbReference>
<evidence type="ECO:0000256" key="5">
    <source>
        <dbReference type="SAM" id="MobiDB-lite"/>
    </source>
</evidence>
<reference evidence="8" key="1">
    <citation type="journal article" date="2011" name="Proc. Natl. Acad. Sci. U.S.A.">
        <title>Obligate biotrophy features unraveled by the genomic analysis of rust fungi.</title>
        <authorList>
            <person name="Duplessis S."/>
            <person name="Cuomo C.A."/>
            <person name="Lin Y.-C."/>
            <person name="Aerts A."/>
            <person name="Tisserant E."/>
            <person name="Veneault-Fourrey C."/>
            <person name="Joly D.L."/>
            <person name="Hacquard S."/>
            <person name="Amselem J."/>
            <person name="Cantarel B.L."/>
            <person name="Chiu R."/>
            <person name="Coutinho P.M."/>
            <person name="Feau N."/>
            <person name="Field M."/>
            <person name="Frey P."/>
            <person name="Gelhaye E."/>
            <person name="Goldberg J."/>
            <person name="Grabherr M.G."/>
            <person name="Kodira C.D."/>
            <person name="Kohler A."/>
            <person name="Kuees U."/>
            <person name="Lindquist E.A."/>
            <person name="Lucas S.M."/>
            <person name="Mago R."/>
            <person name="Mauceli E."/>
            <person name="Morin E."/>
            <person name="Murat C."/>
            <person name="Pangilinan J.L."/>
            <person name="Park R."/>
            <person name="Pearson M."/>
            <person name="Quesneville H."/>
            <person name="Rouhier N."/>
            <person name="Sakthikumar S."/>
            <person name="Salamov A.A."/>
            <person name="Schmutz J."/>
            <person name="Selles B."/>
            <person name="Shapiro H."/>
            <person name="Tanguay P."/>
            <person name="Tuskan G.A."/>
            <person name="Henrissat B."/>
            <person name="Van de Peer Y."/>
            <person name="Rouze P."/>
            <person name="Ellis J.G."/>
            <person name="Dodds P.N."/>
            <person name="Schein J.E."/>
            <person name="Zhong S."/>
            <person name="Hamelin R.C."/>
            <person name="Grigoriev I.V."/>
            <person name="Szabo L.J."/>
            <person name="Martin F."/>
        </authorList>
    </citation>
    <scope>NUCLEOTIDE SEQUENCE [LARGE SCALE GENOMIC DNA]</scope>
    <source>
        <strain evidence="8">98AG31 / pathotype 3-4-7</strain>
    </source>
</reference>
<feature type="domain" description="LIM zinc-binding" evidence="6">
    <location>
        <begin position="402"/>
        <end position="461"/>
    </location>
</feature>
<dbReference type="InParanoid" id="F4S1F5"/>
<dbReference type="STRING" id="747676.F4S1F5"/>
<dbReference type="PROSITE" id="PS50023">
    <property type="entry name" value="LIM_DOMAIN_2"/>
    <property type="match status" value="2"/>
</dbReference>
<feature type="compositionally biased region" description="Polar residues" evidence="5">
    <location>
        <begin position="10"/>
        <end position="26"/>
    </location>
</feature>